<comment type="caution">
    <text evidence="9">The sequence shown here is derived from an EMBL/GenBank/DDBJ whole genome shotgun (WGS) entry which is preliminary data.</text>
</comment>
<comment type="similarity">
    <text evidence="2">Belongs to the MgtC/SapB family.</text>
</comment>
<feature type="transmembrane region" description="Helical" evidence="7">
    <location>
        <begin position="75"/>
        <end position="95"/>
    </location>
</feature>
<dbReference type="InterPro" id="IPR003416">
    <property type="entry name" value="MgtC/SapB/SrpB/YhiD_fam"/>
</dbReference>
<feature type="transmembrane region" description="Helical" evidence="7">
    <location>
        <begin position="104"/>
        <end position="122"/>
    </location>
</feature>
<dbReference type="GO" id="GO:0005886">
    <property type="term" value="C:plasma membrane"/>
    <property type="evidence" value="ECO:0007669"/>
    <property type="project" value="UniProtKB-SubCell"/>
</dbReference>
<dbReference type="Pfam" id="PF02308">
    <property type="entry name" value="MgtC"/>
    <property type="match status" value="1"/>
</dbReference>
<dbReference type="PANTHER" id="PTHR33778">
    <property type="entry name" value="PROTEIN MGTC"/>
    <property type="match status" value="1"/>
</dbReference>
<keyword evidence="5 7" id="KW-1133">Transmembrane helix</keyword>
<keyword evidence="6 7" id="KW-0472">Membrane</keyword>
<accession>A0A1V4IZN1</accession>
<evidence type="ECO:0000256" key="3">
    <source>
        <dbReference type="ARBA" id="ARBA00022475"/>
    </source>
</evidence>
<dbReference type="AlphaFoldDB" id="A0A1V4IZN1"/>
<keyword evidence="4 7" id="KW-0812">Transmembrane</keyword>
<dbReference type="OrthoDB" id="9811198at2"/>
<evidence type="ECO:0000256" key="7">
    <source>
        <dbReference type="SAM" id="Phobius"/>
    </source>
</evidence>
<evidence type="ECO:0000259" key="8">
    <source>
        <dbReference type="Pfam" id="PF02308"/>
    </source>
</evidence>
<evidence type="ECO:0000256" key="1">
    <source>
        <dbReference type="ARBA" id="ARBA00004651"/>
    </source>
</evidence>
<keyword evidence="3" id="KW-1003">Cell membrane</keyword>
<feature type="transmembrane region" description="Helical" evidence="7">
    <location>
        <begin position="35"/>
        <end position="55"/>
    </location>
</feature>
<evidence type="ECO:0000313" key="10">
    <source>
        <dbReference type="Proteomes" id="UP000190080"/>
    </source>
</evidence>
<organism evidence="9 10">
    <name type="scientific">Clostridium oryzae</name>
    <dbReference type="NCBI Taxonomy" id="1450648"/>
    <lineage>
        <taxon>Bacteria</taxon>
        <taxon>Bacillati</taxon>
        <taxon>Bacillota</taxon>
        <taxon>Clostridia</taxon>
        <taxon>Eubacteriales</taxon>
        <taxon>Clostridiaceae</taxon>
        <taxon>Clostridium</taxon>
    </lineage>
</organism>
<evidence type="ECO:0000256" key="5">
    <source>
        <dbReference type="ARBA" id="ARBA00022989"/>
    </source>
</evidence>
<name>A0A1V4IZN1_9CLOT</name>
<keyword evidence="10" id="KW-1185">Reference proteome</keyword>
<reference evidence="9 10" key="1">
    <citation type="submission" date="2017-03" db="EMBL/GenBank/DDBJ databases">
        <title>Genome sequence of Clostridium oryzae DSM 28571.</title>
        <authorList>
            <person name="Poehlein A."/>
            <person name="Daniel R."/>
        </authorList>
    </citation>
    <scope>NUCLEOTIDE SEQUENCE [LARGE SCALE GENOMIC DNA]</scope>
    <source>
        <strain evidence="9 10">DSM 28571</strain>
    </source>
</reference>
<gene>
    <name evidence="9" type="ORF">CLORY_03860</name>
</gene>
<evidence type="ECO:0000256" key="2">
    <source>
        <dbReference type="ARBA" id="ARBA00009298"/>
    </source>
</evidence>
<sequence>MKLSDVIIRLILAVVVGGLIGLEREKNNRTAGFRTHILVTVGAAIISMIQINIIADVQNSVAGDKAAAQLFKVDYGRLPAQVISGIGFLGAGTIIRDKGSIKGLTTAASIWVVACIGIAIGFGYYELSIASLVCLYLALVFLKNFEKKYIDKTREFTCSITFSDNKMALVELEKYTRENGIRIKHIEYPEENDDEEELELTYTFIVPKDKRGSELAAQLKNVQYIKEIRVE</sequence>
<feature type="domain" description="MgtC/SapB/SrpB/YhiD N-terminal" evidence="8">
    <location>
        <begin position="10"/>
        <end position="147"/>
    </location>
</feature>
<proteinExistence type="inferred from homology"/>
<evidence type="ECO:0000256" key="4">
    <source>
        <dbReference type="ARBA" id="ARBA00022692"/>
    </source>
</evidence>
<dbReference type="PANTHER" id="PTHR33778:SF1">
    <property type="entry name" value="MAGNESIUM TRANSPORTER YHID-RELATED"/>
    <property type="match status" value="1"/>
</dbReference>
<evidence type="ECO:0000313" key="9">
    <source>
        <dbReference type="EMBL" id="OPJ64877.1"/>
    </source>
</evidence>
<feature type="transmembrane region" description="Helical" evidence="7">
    <location>
        <begin position="6"/>
        <end position="23"/>
    </location>
</feature>
<protein>
    <submittedName>
        <fullName evidence="9">Putative Mg(2+) transport ATPase</fullName>
    </submittedName>
</protein>
<dbReference type="STRING" id="1450648.CLORY_03860"/>
<evidence type="ECO:0000256" key="6">
    <source>
        <dbReference type="ARBA" id="ARBA00023136"/>
    </source>
</evidence>
<comment type="subcellular location">
    <subcellularLocation>
        <location evidence="1">Cell membrane</location>
        <topology evidence="1">Multi-pass membrane protein</topology>
    </subcellularLocation>
</comment>
<dbReference type="RefSeq" id="WP_079421844.1">
    <property type="nucleotide sequence ID" value="NZ_MZGV01000002.1"/>
</dbReference>
<feature type="transmembrane region" description="Helical" evidence="7">
    <location>
        <begin position="128"/>
        <end position="145"/>
    </location>
</feature>
<dbReference type="EMBL" id="MZGV01000002">
    <property type="protein sequence ID" value="OPJ64877.1"/>
    <property type="molecule type" value="Genomic_DNA"/>
</dbReference>
<dbReference type="Proteomes" id="UP000190080">
    <property type="component" value="Unassembled WGS sequence"/>
</dbReference>
<dbReference type="InterPro" id="IPR049177">
    <property type="entry name" value="MgtC_SapB_SrpB_YhiD_N"/>
</dbReference>
<dbReference type="PRINTS" id="PR01837">
    <property type="entry name" value="MGTCSAPBPROT"/>
</dbReference>